<dbReference type="GO" id="GO:0016020">
    <property type="term" value="C:membrane"/>
    <property type="evidence" value="ECO:0007669"/>
    <property type="project" value="GOC"/>
</dbReference>
<dbReference type="InterPro" id="IPR011004">
    <property type="entry name" value="Trimer_LpxA-like_sf"/>
</dbReference>
<reference evidence="8" key="1">
    <citation type="submission" date="2019-01" db="EMBL/GenBank/DDBJ databases">
        <title>Draft genomes of a novel of Sporanaerobacter strains.</title>
        <authorList>
            <person name="Ma S."/>
        </authorList>
    </citation>
    <scope>NUCLEOTIDE SEQUENCE [LARGE SCALE GENOMIC DNA]</scope>
    <source>
        <strain evidence="8">NJN-17</strain>
    </source>
</reference>
<dbReference type="OrthoDB" id="9784739at2"/>
<dbReference type="InterPro" id="IPR001451">
    <property type="entry name" value="Hexapep"/>
</dbReference>
<gene>
    <name evidence="7" type="ORF">EQM13_10610</name>
</gene>
<dbReference type="AlphaFoldDB" id="A0A410QDD7"/>
<dbReference type="CDD" id="cd03352">
    <property type="entry name" value="LbH_LpxD"/>
    <property type="match status" value="1"/>
</dbReference>
<keyword evidence="8" id="KW-1185">Reference proteome</keyword>
<dbReference type="KEGG" id="spoa:EQM13_10610"/>
<dbReference type="SUPFAM" id="SSF51161">
    <property type="entry name" value="Trimeric LpxA-like enzymes"/>
    <property type="match status" value="1"/>
</dbReference>
<keyword evidence="6" id="KW-0012">Acyltransferase</keyword>
<proteinExistence type="predicted"/>
<accession>A0A410QDD7</accession>
<dbReference type="Gene3D" id="2.160.10.10">
    <property type="entry name" value="Hexapeptide repeat proteins"/>
    <property type="match status" value="1"/>
</dbReference>
<evidence type="ECO:0000256" key="5">
    <source>
        <dbReference type="ARBA" id="ARBA00023098"/>
    </source>
</evidence>
<keyword evidence="4" id="KW-0677">Repeat</keyword>
<keyword evidence="2" id="KW-0441">Lipid A biosynthesis</keyword>
<evidence type="ECO:0000256" key="3">
    <source>
        <dbReference type="ARBA" id="ARBA00022679"/>
    </source>
</evidence>
<dbReference type="PROSITE" id="PS00101">
    <property type="entry name" value="HEXAPEP_TRANSFERASES"/>
    <property type="match status" value="2"/>
</dbReference>
<dbReference type="PANTHER" id="PTHR43378">
    <property type="entry name" value="UDP-3-O-ACYLGLUCOSAMINE N-ACYLTRANSFERASE"/>
    <property type="match status" value="1"/>
</dbReference>
<name>A0A410QDD7_9FIRM</name>
<evidence type="ECO:0000256" key="1">
    <source>
        <dbReference type="ARBA" id="ARBA00022516"/>
    </source>
</evidence>
<evidence type="ECO:0000256" key="2">
    <source>
        <dbReference type="ARBA" id="ARBA00022556"/>
    </source>
</evidence>
<keyword evidence="3" id="KW-0808">Transferase</keyword>
<keyword evidence="5" id="KW-0443">Lipid metabolism</keyword>
<dbReference type="InterPro" id="IPR018357">
    <property type="entry name" value="Hexapep_transf_CS"/>
</dbReference>
<evidence type="ECO:0000256" key="4">
    <source>
        <dbReference type="ARBA" id="ARBA00022737"/>
    </source>
</evidence>
<evidence type="ECO:0000313" key="7">
    <source>
        <dbReference type="EMBL" id="QAT62006.1"/>
    </source>
</evidence>
<evidence type="ECO:0008006" key="9">
    <source>
        <dbReference type="Google" id="ProtNLM"/>
    </source>
</evidence>
<dbReference type="Pfam" id="PF14602">
    <property type="entry name" value="Hexapep_2"/>
    <property type="match status" value="1"/>
</dbReference>
<dbReference type="InterPro" id="IPR007691">
    <property type="entry name" value="LpxD"/>
</dbReference>
<evidence type="ECO:0000313" key="8">
    <source>
        <dbReference type="Proteomes" id="UP000287969"/>
    </source>
</evidence>
<organism evidence="7 8">
    <name type="scientific">Acidilutibacter cellobiosedens</name>
    <dbReference type="NCBI Taxonomy" id="2507161"/>
    <lineage>
        <taxon>Bacteria</taxon>
        <taxon>Bacillati</taxon>
        <taxon>Bacillota</taxon>
        <taxon>Tissierellia</taxon>
        <taxon>Tissierellales</taxon>
        <taxon>Acidilutibacteraceae</taxon>
        <taxon>Acidilutibacter</taxon>
    </lineage>
</organism>
<evidence type="ECO:0000256" key="6">
    <source>
        <dbReference type="ARBA" id="ARBA00023315"/>
    </source>
</evidence>
<dbReference type="Pfam" id="PF00132">
    <property type="entry name" value="Hexapep"/>
    <property type="match status" value="1"/>
</dbReference>
<dbReference type="EMBL" id="CP035282">
    <property type="protein sequence ID" value="QAT62006.1"/>
    <property type="molecule type" value="Genomic_DNA"/>
</dbReference>
<sequence length="310" mass="34318">MNISLNTILSYLKKMNFEYKYFGKNDISINGYSSLKNLKDNSITWIKNQSYYDEKFFVGLEDVLLVVKSDININSIYFKDAGFIICDNPKEIFFSILNKFFKQQECKSFISNDSVVETKSIGENVYIGHHCYIGRDVKIGDNVVIRNNVSIEGKVEIGRNTVLYSGVVIGSDGFGYFRDDEGMNTKVPHYGGVIIGENVEIGANTCIDRGTLDDTYIGNNVKIHNLCQIAHNVVVKDNSIVISLSILAGSSSLEKNSYIAPGAIIKNQIKVGENSLVGMGAVVIKDVEKNKVVAGVPARVIRNKKAGENL</sequence>
<dbReference type="RefSeq" id="WP_128752644.1">
    <property type="nucleotide sequence ID" value="NZ_CP035282.1"/>
</dbReference>
<dbReference type="GO" id="GO:0009245">
    <property type="term" value="P:lipid A biosynthetic process"/>
    <property type="evidence" value="ECO:0007669"/>
    <property type="project" value="UniProtKB-KW"/>
</dbReference>
<dbReference type="PANTHER" id="PTHR43378:SF2">
    <property type="entry name" value="UDP-3-O-ACYLGLUCOSAMINE N-ACYLTRANSFERASE 1, MITOCHONDRIAL-RELATED"/>
    <property type="match status" value="1"/>
</dbReference>
<dbReference type="Proteomes" id="UP000287969">
    <property type="component" value="Chromosome"/>
</dbReference>
<protein>
    <recommendedName>
        <fullName evidence="9">UDP-3-O-(3-hydroxymyristoyl)glucosamine N-acyltransferase</fullName>
    </recommendedName>
</protein>
<dbReference type="GO" id="GO:0016410">
    <property type="term" value="F:N-acyltransferase activity"/>
    <property type="evidence" value="ECO:0007669"/>
    <property type="project" value="InterPro"/>
</dbReference>
<keyword evidence="1" id="KW-0444">Lipid biosynthesis</keyword>